<evidence type="ECO:0000313" key="3">
    <source>
        <dbReference type="Proteomes" id="UP000321523"/>
    </source>
</evidence>
<feature type="region of interest" description="Disordered" evidence="1">
    <location>
        <begin position="360"/>
        <end position="388"/>
    </location>
</feature>
<evidence type="ECO:0000256" key="1">
    <source>
        <dbReference type="SAM" id="MobiDB-lite"/>
    </source>
</evidence>
<evidence type="ECO:0000313" key="2">
    <source>
        <dbReference type="EMBL" id="GEO39321.1"/>
    </source>
</evidence>
<dbReference type="EMBL" id="BJYZ01000015">
    <property type="protein sequence ID" value="GEO39321.1"/>
    <property type="molecule type" value="Genomic_DNA"/>
</dbReference>
<comment type="caution">
    <text evidence="2">The sequence shown here is derived from an EMBL/GenBank/DDBJ whole genome shotgun (WGS) entry which is preliminary data.</text>
</comment>
<dbReference type="SUPFAM" id="SSF53067">
    <property type="entry name" value="Actin-like ATPase domain"/>
    <property type="match status" value="1"/>
</dbReference>
<gene>
    <name evidence="2" type="ORF">SAE02_34690</name>
</gene>
<reference evidence="2 3" key="1">
    <citation type="submission" date="2019-07" db="EMBL/GenBank/DDBJ databases">
        <title>Whole genome shotgun sequence of Skermanella aerolata NBRC 106429.</title>
        <authorList>
            <person name="Hosoyama A."/>
            <person name="Uohara A."/>
            <person name="Ohji S."/>
            <person name="Ichikawa N."/>
        </authorList>
    </citation>
    <scope>NUCLEOTIDE SEQUENCE [LARGE SCALE GENOMIC DNA]</scope>
    <source>
        <strain evidence="2 3">NBRC 106429</strain>
    </source>
</reference>
<evidence type="ECO:0008006" key="4">
    <source>
        <dbReference type="Google" id="ProtNLM"/>
    </source>
</evidence>
<dbReference type="RefSeq" id="WP_044431055.1">
    <property type="nucleotide sequence ID" value="NZ_BJYZ01000015.1"/>
</dbReference>
<name>A0A512DS61_9PROT</name>
<dbReference type="Pfam" id="PF05137">
    <property type="entry name" value="PilN"/>
    <property type="match status" value="1"/>
</dbReference>
<protein>
    <recommendedName>
        <fullName evidence="4">General secretion pathway protein L</fullName>
    </recommendedName>
</protein>
<dbReference type="Gene3D" id="3.30.420.380">
    <property type="match status" value="1"/>
</dbReference>
<sequence>MNLPEIGAAAAAGWTWWTGELRGCVPRRLRALMAPSTLRIDISAGSITLRRSSRSVRSFPLPLSAEDREILAHRLKRRHAAVVFDAGRALVASVELPLAAERAVPAALRFEVDRRTPFKAGNVHLGYRIRERDTAGRKLRVDMVCVPKRLLDPLREVLHGAGATLDSIAVDFGTDKAGAGSGAGKVELTLDGDPRHSGRQATTRMSHAATFASVLGVGMVVAGLLIPLLRLESMADSVEADVAALRTQAIKAVEMENRLTEIATRETALDTFLAGTAPVVLLAELARVAGDDTHFTAFRFDGGTINVDGHGASAAALAEVIEGSPLFRNPTFRAAVTPVANGGEQFSLGFEVEGDTRTASALPPVMAVRSPAQRPQPEHRANRRPEAR</sequence>
<keyword evidence="3" id="KW-1185">Reference proteome</keyword>
<organism evidence="2 3">
    <name type="scientific">Skermanella aerolata</name>
    <dbReference type="NCBI Taxonomy" id="393310"/>
    <lineage>
        <taxon>Bacteria</taxon>
        <taxon>Pseudomonadati</taxon>
        <taxon>Pseudomonadota</taxon>
        <taxon>Alphaproteobacteria</taxon>
        <taxon>Rhodospirillales</taxon>
        <taxon>Azospirillaceae</taxon>
        <taxon>Skermanella</taxon>
    </lineage>
</organism>
<proteinExistence type="predicted"/>
<dbReference type="OrthoDB" id="7373866at2"/>
<dbReference type="InterPro" id="IPR007813">
    <property type="entry name" value="PilN"/>
</dbReference>
<feature type="compositionally biased region" description="Basic and acidic residues" evidence="1">
    <location>
        <begin position="376"/>
        <end position="388"/>
    </location>
</feature>
<dbReference type="Proteomes" id="UP000321523">
    <property type="component" value="Unassembled WGS sequence"/>
</dbReference>
<accession>A0A512DS61</accession>
<dbReference type="InterPro" id="IPR043129">
    <property type="entry name" value="ATPase_NBD"/>
</dbReference>
<dbReference type="AlphaFoldDB" id="A0A512DS61"/>